<evidence type="ECO:0000256" key="3">
    <source>
        <dbReference type="ARBA" id="ARBA00022884"/>
    </source>
</evidence>
<dbReference type="GO" id="GO:0005840">
    <property type="term" value="C:ribosome"/>
    <property type="evidence" value="ECO:0007669"/>
    <property type="project" value="UniProtKB-KW"/>
</dbReference>
<dbReference type="GO" id="GO:0019843">
    <property type="term" value="F:rRNA binding"/>
    <property type="evidence" value="ECO:0007669"/>
    <property type="project" value="UniProtKB-KW"/>
</dbReference>
<evidence type="ECO:0000256" key="6">
    <source>
        <dbReference type="ARBA" id="ARBA00035427"/>
    </source>
</evidence>
<dbReference type="HAMAP" id="MF_00503">
    <property type="entry name" value="Ribosomal_bL9"/>
    <property type="match status" value="1"/>
</dbReference>
<dbReference type="STRING" id="695850.A0A067D5K5"/>
<keyword evidence="2" id="KW-0699">rRNA-binding</keyword>
<organism evidence="8 9">
    <name type="scientific">Saprolegnia parasitica (strain CBS 223.65)</name>
    <dbReference type="NCBI Taxonomy" id="695850"/>
    <lineage>
        <taxon>Eukaryota</taxon>
        <taxon>Sar</taxon>
        <taxon>Stramenopiles</taxon>
        <taxon>Oomycota</taxon>
        <taxon>Saprolegniomycetes</taxon>
        <taxon>Saprolegniales</taxon>
        <taxon>Saprolegniaceae</taxon>
        <taxon>Saprolegnia</taxon>
    </lineage>
</organism>
<dbReference type="GeneID" id="24140544"/>
<evidence type="ECO:0000256" key="5">
    <source>
        <dbReference type="ARBA" id="ARBA00023274"/>
    </source>
</evidence>
<dbReference type="Proteomes" id="UP000030745">
    <property type="component" value="Unassembled WGS sequence"/>
</dbReference>
<dbReference type="InterPro" id="IPR036791">
    <property type="entry name" value="Ribosomal_bL9_C_sf"/>
</dbReference>
<evidence type="ECO:0000313" key="8">
    <source>
        <dbReference type="EMBL" id="KDO34282.1"/>
    </source>
</evidence>
<reference evidence="8 9" key="1">
    <citation type="journal article" date="2013" name="PLoS Genet.">
        <title>Distinctive expansion of potential virulence genes in the genome of the oomycete fish pathogen Saprolegnia parasitica.</title>
        <authorList>
            <person name="Jiang R.H."/>
            <person name="de Bruijn I."/>
            <person name="Haas B.J."/>
            <person name="Belmonte R."/>
            <person name="Lobach L."/>
            <person name="Christie J."/>
            <person name="van den Ackerveken G."/>
            <person name="Bottin A."/>
            <person name="Bulone V."/>
            <person name="Diaz-Moreno S.M."/>
            <person name="Dumas B."/>
            <person name="Fan L."/>
            <person name="Gaulin E."/>
            <person name="Govers F."/>
            <person name="Grenville-Briggs L.J."/>
            <person name="Horner N.R."/>
            <person name="Levin J.Z."/>
            <person name="Mammella M."/>
            <person name="Meijer H.J."/>
            <person name="Morris P."/>
            <person name="Nusbaum C."/>
            <person name="Oome S."/>
            <person name="Phillips A.J."/>
            <person name="van Rooyen D."/>
            <person name="Rzeszutek E."/>
            <person name="Saraiva M."/>
            <person name="Secombes C.J."/>
            <person name="Seidl M.F."/>
            <person name="Snel B."/>
            <person name="Stassen J.H."/>
            <person name="Sykes S."/>
            <person name="Tripathy S."/>
            <person name="van den Berg H."/>
            <person name="Vega-Arreguin J.C."/>
            <person name="Wawra S."/>
            <person name="Young S.K."/>
            <person name="Zeng Q."/>
            <person name="Dieguez-Uribeondo J."/>
            <person name="Russ C."/>
            <person name="Tyler B.M."/>
            <person name="van West P."/>
        </authorList>
    </citation>
    <scope>NUCLEOTIDE SEQUENCE [LARGE SCALE GENOMIC DNA]</scope>
    <source>
        <strain evidence="8 9">CBS 223.65</strain>
    </source>
</reference>
<dbReference type="PROSITE" id="PS00651">
    <property type="entry name" value="RIBOSOMAL_L9"/>
    <property type="match status" value="1"/>
</dbReference>
<dbReference type="SUPFAM" id="SSF55658">
    <property type="entry name" value="L9 N-domain-like"/>
    <property type="match status" value="1"/>
</dbReference>
<name>A0A067D5K5_SAPPC</name>
<keyword evidence="5" id="KW-0687">Ribonucleoprotein</keyword>
<dbReference type="NCBIfam" id="TIGR00158">
    <property type="entry name" value="L9"/>
    <property type="match status" value="1"/>
</dbReference>
<gene>
    <name evidence="8" type="ORF">SPRG_19100</name>
</gene>
<keyword evidence="3" id="KW-0694">RNA-binding</keyword>
<accession>A0A067D5K5</accession>
<evidence type="ECO:0000256" key="4">
    <source>
        <dbReference type="ARBA" id="ARBA00022980"/>
    </source>
</evidence>
<dbReference type="Gene3D" id="3.10.430.100">
    <property type="entry name" value="Ribosomal protein L9, C-terminal domain"/>
    <property type="match status" value="1"/>
</dbReference>
<dbReference type="InterPro" id="IPR020594">
    <property type="entry name" value="Ribosomal_bL9_bac/chp"/>
</dbReference>
<dbReference type="GO" id="GO:0006412">
    <property type="term" value="P:translation"/>
    <property type="evidence" value="ECO:0007669"/>
    <property type="project" value="InterPro"/>
</dbReference>
<dbReference type="InterPro" id="IPR009027">
    <property type="entry name" value="Ribosomal_bL9/RNase_H1_N"/>
</dbReference>
<dbReference type="PANTHER" id="PTHR21368">
    <property type="entry name" value="50S RIBOSOMAL PROTEIN L9"/>
    <property type="match status" value="1"/>
</dbReference>
<dbReference type="InterPro" id="IPR000244">
    <property type="entry name" value="Ribosomal_bL9"/>
</dbReference>
<dbReference type="InterPro" id="IPR036935">
    <property type="entry name" value="Ribosomal_bL9_N_sf"/>
</dbReference>
<dbReference type="AlphaFoldDB" id="A0A067D5K5"/>
<dbReference type="KEGG" id="spar:SPRG_19100"/>
<evidence type="ECO:0000259" key="7">
    <source>
        <dbReference type="PROSITE" id="PS00651"/>
    </source>
</evidence>
<evidence type="ECO:0000256" key="1">
    <source>
        <dbReference type="ARBA" id="ARBA00010605"/>
    </source>
</evidence>
<dbReference type="Gene3D" id="3.40.5.10">
    <property type="entry name" value="Ribosomal protein L9, N-terminal domain"/>
    <property type="match status" value="1"/>
</dbReference>
<dbReference type="GO" id="GO:1990904">
    <property type="term" value="C:ribonucleoprotein complex"/>
    <property type="evidence" value="ECO:0007669"/>
    <property type="project" value="UniProtKB-KW"/>
</dbReference>
<feature type="domain" description="Ribosomal protein L9" evidence="7">
    <location>
        <begin position="35"/>
        <end position="62"/>
    </location>
</feature>
<keyword evidence="9" id="KW-1185">Reference proteome</keyword>
<dbReference type="SUPFAM" id="SSF55653">
    <property type="entry name" value="Ribosomal protein L9 C-domain"/>
    <property type="match status" value="1"/>
</dbReference>
<comment type="similarity">
    <text evidence="1">Belongs to the bacterial ribosomal protein bL9 family.</text>
</comment>
<dbReference type="OMA" id="RNFLYPQ"/>
<dbReference type="RefSeq" id="XP_012195295.1">
    <property type="nucleotide sequence ID" value="XM_012339905.1"/>
</dbReference>
<dbReference type="InterPro" id="IPR020070">
    <property type="entry name" value="Ribosomal_bL9_N"/>
</dbReference>
<evidence type="ECO:0000313" key="9">
    <source>
        <dbReference type="Proteomes" id="UP000030745"/>
    </source>
</evidence>
<dbReference type="InterPro" id="IPR020069">
    <property type="entry name" value="Ribosomal_bL9_C"/>
</dbReference>
<keyword evidence="4" id="KW-0689">Ribosomal protein</keyword>
<proteinExistence type="inferred from homology"/>
<dbReference type="Pfam" id="PF01281">
    <property type="entry name" value="Ribosomal_L9_N"/>
    <property type="match status" value="1"/>
</dbReference>
<evidence type="ECO:0000256" key="2">
    <source>
        <dbReference type="ARBA" id="ARBA00022730"/>
    </source>
</evidence>
<protein>
    <recommendedName>
        <fullName evidence="6">50S ribosomal protein L9, chloroplastic</fullName>
    </recommendedName>
</protein>
<dbReference type="VEuPathDB" id="FungiDB:SPRG_19100"/>
<sequence>MLARQVALRVPRVLGVRAFANRVDMVLKEDVAQLGFSGDVVNVKAGYARNFLYPQKKAVYATKLNVAKFAQAKEVDASIDTEREHAREKIIKRLSTIELTFKRHCPTPKPMTKSSVTAQNIVDMLEKQHGIVVGIARVVLPQELKSTGNHNVKIRVDDGIDEEVAAAKDAEAKVEAPVNPDAPASNTTQTILTQFESERFDTKAKKDNSTEAAVADEFVSSTPKRTVNLKVVINRR</sequence>
<dbReference type="GO" id="GO:0003735">
    <property type="term" value="F:structural constituent of ribosome"/>
    <property type="evidence" value="ECO:0007669"/>
    <property type="project" value="InterPro"/>
</dbReference>
<dbReference type="EMBL" id="KK583191">
    <property type="protein sequence ID" value="KDO34282.1"/>
    <property type="molecule type" value="Genomic_DNA"/>
</dbReference>
<dbReference type="OrthoDB" id="5555409at2759"/>
<dbReference type="Pfam" id="PF03948">
    <property type="entry name" value="Ribosomal_L9_C"/>
    <property type="match status" value="1"/>
</dbReference>